<dbReference type="SUPFAM" id="SSF52540">
    <property type="entry name" value="P-loop containing nucleoside triphosphate hydrolases"/>
    <property type="match status" value="1"/>
</dbReference>
<dbReference type="AlphaFoldDB" id="A0A2Y9BDE0"/>
<evidence type="ECO:0000313" key="10">
    <source>
        <dbReference type="EMBL" id="PWJ29746.1"/>
    </source>
</evidence>
<proteinExistence type="predicted"/>
<evidence type="ECO:0000259" key="9">
    <source>
        <dbReference type="PROSITE" id="PS50929"/>
    </source>
</evidence>
<feature type="transmembrane region" description="Helical" evidence="7">
    <location>
        <begin position="62"/>
        <end position="82"/>
    </location>
</feature>
<dbReference type="RefSeq" id="WP_109730893.1">
    <property type="nucleotide sequence ID" value="NZ_BAAACK010000018.1"/>
</dbReference>
<dbReference type="InterPro" id="IPR003439">
    <property type="entry name" value="ABC_transporter-like_ATP-bd"/>
</dbReference>
<feature type="transmembrane region" description="Helical" evidence="7">
    <location>
        <begin position="285"/>
        <end position="306"/>
    </location>
</feature>
<dbReference type="GO" id="GO:0015421">
    <property type="term" value="F:ABC-type oligopeptide transporter activity"/>
    <property type="evidence" value="ECO:0007669"/>
    <property type="project" value="TreeGrafter"/>
</dbReference>
<feature type="domain" description="ABC transmembrane type-1" evidence="9">
    <location>
        <begin position="27"/>
        <end position="301"/>
    </location>
</feature>
<organism evidence="10 11">
    <name type="scientific">Faecalicatena orotica</name>
    <dbReference type="NCBI Taxonomy" id="1544"/>
    <lineage>
        <taxon>Bacteria</taxon>
        <taxon>Bacillati</taxon>
        <taxon>Bacillota</taxon>
        <taxon>Clostridia</taxon>
        <taxon>Lachnospirales</taxon>
        <taxon>Lachnospiraceae</taxon>
        <taxon>Faecalicatena</taxon>
    </lineage>
</organism>
<dbReference type="GO" id="GO:0005886">
    <property type="term" value="C:plasma membrane"/>
    <property type="evidence" value="ECO:0007669"/>
    <property type="project" value="UniProtKB-SubCell"/>
</dbReference>
<evidence type="ECO:0000256" key="2">
    <source>
        <dbReference type="ARBA" id="ARBA00022692"/>
    </source>
</evidence>
<protein>
    <submittedName>
        <fullName evidence="10">ATP-binding cassette, subfamily B, MsbA</fullName>
    </submittedName>
</protein>
<evidence type="ECO:0000313" key="11">
    <source>
        <dbReference type="Proteomes" id="UP000245845"/>
    </source>
</evidence>
<dbReference type="InterPro" id="IPR039421">
    <property type="entry name" value="Type_1_exporter"/>
</dbReference>
<feature type="transmembrane region" description="Helical" evidence="7">
    <location>
        <begin position="166"/>
        <end position="184"/>
    </location>
</feature>
<feature type="domain" description="ABC transporter" evidence="8">
    <location>
        <begin position="345"/>
        <end position="563"/>
    </location>
</feature>
<evidence type="ECO:0000256" key="1">
    <source>
        <dbReference type="ARBA" id="ARBA00004651"/>
    </source>
</evidence>
<dbReference type="InterPro" id="IPR017871">
    <property type="entry name" value="ABC_transporter-like_CS"/>
</dbReference>
<keyword evidence="5 7" id="KW-1133">Transmembrane helix</keyword>
<dbReference type="PROSITE" id="PS50893">
    <property type="entry name" value="ABC_TRANSPORTER_2"/>
    <property type="match status" value="1"/>
</dbReference>
<dbReference type="PROSITE" id="PS50929">
    <property type="entry name" value="ABC_TM1F"/>
    <property type="match status" value="1"/>
</dbReference>
<evidence type="ECO:0000256" key="3">
    <source>
        <dbReference type="ARBA" id="ARBA00022741"/>
    </source>
</evidence>
<dbReference type="InterPro" id="IPR036640">
    <property type="entry name" value="ABC1_TM_sf"/>
</dbReference>
<dbReference type="Proteomes" id="UP000245845">
    <property type="component" value="Unassembled WGS sequence"/>
</dbReference>
<dbReference type="Gene3D" id="3.40.50.300">
    <property type="entry name" value="P-loop containing nucleotide triphosphate hydrolases"/>
    <property type="match status" value="1"/>
</dbReference>
<evidence type="ECO:0000256" key="6">
    <source>
        <dbReference type="ARBA" id="ARBA00023136"/>
    </source>
</evidence>
<dbReference type="SUPFAM" id="SSF90123">
    <property type="entry name" value="ABC transporter transmembrane region"/>
    <property type="match status" value="1"/>
</dbReference>
<reference evidence="10 11" key="1">
    <citation type="submission" date="2018-05" db="EMBL/GenBank/DDBJ databases">
        <title>The Hungate 1000. A catalogue of reference genomes from the rumen microbiome.</title>
        <authorList>
            <person name="Kelly W."/>
        </authorList>
    </citation>
    <scope>NUCLEOTIDE SEQUENCE [LARGE SCALE GENOMIC DNA]</scope>
    <source>
        <strain evidence="10 11">NLAE-zl-C242</strain>
    </source>
</reference>
<dbReference type="EMBL" id="QGDL01000005">
    <property type="protein sequence ID" value="PWJ29746.1"/>
    <property type="molecule type" value="Genomic_DNA"/>
</dbReference>
<comment type="caution">
    <text evidence="10">The sequence shown here is derived from an EMBL/GenBank/DDBJ whole genome shotgun (WGS) entry which is preliminary data.</text>
</comment>
<keyword evidence="2 7" id="KW-0812">Transmembrane</keyword>
<dbReference type="InterPro" id="IPR011527">
    <property type="entry name" value="ABC1_TM_dom"/>
</dbReference>
<dbReference type="Pfam" id="PF00005">
    <property type="entry name" value="ABC_tran"/>
    <property type="match status" value="1"/>
</dbReference>
<evidence type="ECO:0000256" key="5">
    <source>
        <dbReference type="ARBA" id="ARBA00022989"/>
    </source>
</evidence>
<keyword evidence="4 10" id="KW-0067">ATP-binding</keyword>
<feature type="transmembrane region" description="Helical" evidence="7">
    <location>
        <begin position="21"/>
        <end position="42"/>
    </location>
</feature>
<dbReference type="OrthoDB" id="1891664at2"/>
<name>A0A2Y9BDE0_9FIRM</name>
<dbReference type="Pfam" id="PF00664">
    <property type="entry name" value="ABC_membrane"/>
    <property type="match status" value="1"/>
</dbReference>
<dbReference type="Gene3D" id="1.20.1560.10">
    <property type="entry name" value="ABC transporter type 1, transmembrane domain"/>
    <property type="match status" value="1"/>
</dbReference>
<evidence type="ECO:0000259" key="8">
    <source>
        <dbReference type="PROSITE" id="PS50893"/>
    </source>
</evidence>
<accession>A0A2Y9BDE0</accession>
<gene>
    <name evidence="10" type="ORF">A8806_10546</name>
</gene>
<dbReference type="GO" id="GO:0016887">
    <property type="term" value="F:ATP hydrolysis activity"/>
    <property type="evidence" value="ECO:0007669"/>
    <property type="project" value="InterPro"/>
</dbReference>
<feature type="transmembrane region" description="Helical" evidence="7">
    <location>
        <begin position="250"/>
        <end position="273"/>
    </location>
</feature>
<keyword evidence="11" id="KW-1185">Reference proteome</keyword>
<dbReference type="PANTHER" id="PTHR43394:SF1">
    <property type="entry name" value="ATP-BINDING CASSETTE SUB-FAMILY B MEMBER 10, MITOCHONDRIAL"/>
    <property type="match status" value="1"/>
</dbReference>
<keyword evidence="3" id="KW-0547">Nucleotide-binding</keyword>
<dbReference type="CDD" id="cd07346">
    <property type="entry name" value="ABC_6TM_exporters"/>
    <property type="match status" value="1"/>
</dbReference>
<dbReference type="GO" id="GO:0005524">
    <property type="term" value="F:ATP binding"/>
    <property type="evidence" value="ECO:0007669"/>
    <property type="project" value="UniProtKB-KW"/>
</dbReference>
<keyword evidence="6 7" id="KW-0472">Membrane</keyword>
<comment type="subcellular location">
    <subcellularLocation>
        <location evidence="1">Cell membrane</location>
        <topology evidence="1">Multi-pass membrane protein</topology>
    </subcellularLocation>
</comment>
<dbReference type="InterPro" id="IPR027417">
    <property type="entry name" value="P-loop_NTPase"/>
</dbReference>
<dbReference type="CDD" id="cd03228">
    <property type="entry name" value="ABCC_MRP_Like"/>
    <property type="match status" value="1"/>
</dbReference>
<sequence>MEKRKNDSKIWRRVCGLLLAYKKYFPGIFICLVCTSFMTFLQPLVIRRITDQGMVAKDMECILIFSGVLVGISVIVQVTEVIQTRLFSNIHNGLTFSLYREAYWKMDTLNIGYYDEKGSAEIANTIGSDISNVASVADQITTFSISSILQIVGGIVGLSILDWKLALMITLLIPVKFLVVLYFSRKKNLAFERLIENNRVFFGWLGDCINGIREMKLWDLFRIKNADFEKLQGKMMDSYRENMMLDEYRTFSVSMLDALMNAALYISGGLLIVRGEFTIGGAFAFMTYSAYVVNPITFLINIKYYFAQIKPSAKRFFEFLEQPEEGGEHAGSLSRFDKDAEVPVLELKDVIFGYKEGTPILSGVNLTVQRGDRIAVIGENGSGKSTLLDLILGFYHPEKGEIKFWGIPTENLEPKIIRNRIAVVSQKPYLFQGTIEENVNIGGTASHEDVVDACIKSGAITFIEKLDDGFMQRAGQDGAKLSGGEKQKVAVARAILKKADILLLDEATSGFDRESDKVLMNLVCGELKDKTVIFITHRYEELEGVEMVYRLAEGRLELMEGEI</sequence>
<evidence type="ECO:0000256" key="7">
    <source>
        <dbReference type="SAM" id="Phobius"/>
    </source>
</evidence>
<dbReference type="PANTHER" id="PTHR43394">
    <property type="entry name" value="ATP-DEPENDENT PERMEASE MDL1, MITOCHONDRIAL"/>
    <property type="match status" value="1"/>
</dbReference>
<dbReference type="SMART" id="SM00382">
    <property type="entry name" value="AAA"/>
    <property type="match status" value="1"/>
</dbReference>
<dbReference type="InterPro" id="IPR003593">
    <property type="entry name" value="AAA+_ATPase"/>
</dbReference>
<evidence type="ECO:0000256" key="4">
    <source>
        <dbReference type="ARBA" id="ARBA00022840"/>
    </source>
</evidence>
<feature type="transmembrane region" description="Helical" evidence="7">
    <location>
        <begin position="140"/>
        <end position="160"/>
    </location>
</feature>
<dbReference type="PROSITE" id="PS00211">
    <property type="entry name" value="ABC_TRANSPORTER_1"/>
    <property type="match status" value="1"/>
</dbReference>